<dbReference type="InterPro" id="IPR054828">
    <property type="entry name" value="Vit_B12_bind_prot"/>
</dbReference>
<protein>
    <submittedName>
        <fullName evidence="3">Iron (III) ABC transporter, ATP-binding protein</fullName>
    </submittedName>
</protein>
<dbReference type="Proteomes" id="UP000001013">
    <property type="component" value="Chromosome"/>
</dbReference>
<dbReference type="PATRIC" id="fig|186497.12.peg.1845"/>
<evidence type="ECO:0000256" key="1">
    <source>
        <dbReference type="ARBA" id="ARBA00022729"/>
    </source>
</evidence>
<sequence>MKRAIPVFLLIVLVWISGCIGGGTSTIPTTPSAPETTTITKTEKVVETVTQTVTVTQTMTPQKYPITIVDSLGREVKIEKEPERIVSLAPSITETLYFIGALDKVVGVTKFDDFPPDVKEGRTIIGGFSDPNIEVIASLNPDLIIGTSMHMQYLDKLQEIAPVIIVDPKNIDEIYEWIIKLGKVVNREEEAVGVVNYMKAIVEDVESKVSNASRPKVFYLLGYWDGYWTTGKGTFIDSLITMAGGENIFSDIEGWKKVSAEDIVARNPEVIIISYHAGVNPGDLCNTPLANTDAVKNGRVYVISDDNIISRPGPRIVLALQEIAYFIHPEAFNYAYQPKACARCFFMTFSLFFNEDLLWVEWL</sequence>
<reference evidence="3 4" key="1">
    <citation type="journal article" date="1999" name="Genetics">
        <title>Divergence of the hyperthermophilic archaea Pyrococcus furiosus and P. horikoshii inferred from complete genomic sequences.</title>
        <authorList>
            <person name="Maeder D.L."/>
            <person name="Weiss R.B."/>
            <person name="Dunn D.M."/>
            <person name="Cherry J.L."/>
            <person name="Gonzalez J.M."/>
            <person name="DiRuggiero J."/>
            <person name="Robb F.T."/>
        </authorList>
    </citation>
    <scope>NUCLEOTIDE SEQUENCE [LARGE SCALE GENOMIC DNA]</scope>
    <source>
        <strain evidence="4">ATCC 43587 / DSM 3638 / JCM 8422 / Vc1</strain>
    </source>
</reference>
<keyword evidence="1" id="KW-0732">Signal</keyword>
<dbReference type="InterPro" id="IPR050902">
    <property type="entry name" value="ABC_Transporter_SBP"/>
</dbReference>
<dbReference type="GO" id="GO:0005524">
    <property type="term" value="F:ATP binding"/>
    <property type="evidence" value="ECO:0007669"/>
    <property type="project" value="UniProtKB-KW"/>
</dbReference>
<dbReference type="InterPro" id="IPR002491">
    <property type="entry name" value="ABC_transptr_periplasmic_BD"/>
</dbReference>
<evidence type="ECO:0000313" key="3">
    <source>
        <dbReference type="EMBL" id="AAL81898.1"/>
    </source>
</evidence>
<dbReference type="HOGENOM" id="CLU_038034_2_5_2"/>
<evidence type="ECO:0000313" key="4">
    <source>
        <dbReference type="Proteomes" id="UP000001013"/>
    </source>
</evidence>
<feature type="domain" description="Fe/B12 periplasmic-binding" evidence="2">
    <location>
        <begin position="84"/>
        <end position="331"/>
    </location>
</feature>
<name>Q8U043_PYRFU</name>
<dbReference type="PaxDb" id="186497-PF1774"/>
<dbReference type="PANTHER" id="PTHR30535">
    <property type="entry name" value="VITAMIN B12-BINDING PROTEIN"/>
    <property type="match status" value="1"/>
</dbReference>
<dbReference type="GeneID" id="1469653"/>
<dbReference type="PANTHER" id="PTHR30535:SF34">
    <property type="entry name" value="MOLYBDATE-BINDING PROTEIN MOLA"/>
    <property type="match status" value="1"/>
</dbReference>
<dbReference type="Pfam" id="PF01497">
    <property type="entry name" value="Peripla_BP_2"/>
    <property type="match status" value="1"/>
</dbReference>
<dbReference type="CDD" id="cd01143">
    <property type="entry name" value="YvrC"/>
    <property type="match status" value="1"/>
</dbReference>
<dbReference type="KEGG" id="pfu:PF1774"/>
<dbReference type="PROSITE" id="PS51257">
    <property type="entry name" value="PROKAR_LIPOPROTEIN"/>
    <property type="match status" value="1"/>
</dbReference>
<proteinExistence type="predicted"/>
<organism evidence="3 4">
    <name type="scientific">Pyrococcus furiosus (strain ATCC 43587 / DSM 3638 / JCM 8422 / Vc1)</name>
    <dbReference type="NCBI Taxonomy" id="186497"/>
    <lineage>
        <taxon>Archaea</taxon>
        <taxon>Methanobacteriati</taxon>
        <taxon>Methanobacteriota</taxon>
        <taxon>Thermococci</taxon>
        <taxon>Thermococcales</taxon>
        <taxon>Thermococcaceae</taxon>
        <taxon>Pyrococcus</taxon>
    </lineage>
</organism>
<keyword evidence="3" id="KW-0547">Nucleotide-binding</keyword>
<dbReference type="OrthoDB" id="24039at2157"/>
<dbReference type="AlphaFoldDB" id="Q8U043"/>
<gene>
    <name evidence="3" type="ordered locus">PF1774</name>
</gene>
<dbReference type="STRING" id="186497.PF1774"/>
<dbReference type="eggNOG" id="arCOG04233">
    <property type="taxonomic scope" value="Archaea"/>
</dbReference>
<dbReference type="Gene3D" id="3.40.50.1980">
    <property type="entry name" value="Nitrogenase molybdenum iron protein domain"/>
    <property type="match status" value="2"/>
</dbReference>
<dbReference type="RefSeq" id="WP_011012915.1">
    <property type="nucleotide sequence ID" value="NC_003413.1"/>
</dbReference>
<keyword evidence="3" id="KW-0067">ATP-binding</keyword>
<evidence type="ECO:0000259" key="2">
    <source>
        <dbReference type="PROSITE" id="PS50983"/>
    </source>
</evidence>
<dbReference type="SUPFAM" id="SSF53807">
    <property type="entry name" value="Helical backbone' metal receptor"/>
    <property type="match status" value="1"/>
</dbReference>
<dbReference type="EMBL" id="AE009950">
    <property type="protein sequence ID" value="AAL81898.1"/>
    <property type="molecule type" value="Genomic_DNA"/>
</dbReference>
<dbReference type="PhylomeDB" id="Q8U043"/>
<keyword evidence="4" id="KW-1185">Reference proteome</keyword>
<dbReference type="PROSITE" id="PS50983">
    <property type="entry name" value="FE_B12_PBP"/>
    <property type="match status" value="1"/>
</dbReference>
<accession>Q8U043</accession>
<dbReference type="NCBIfam" id="NF038402">
    <property type="entry name" value="TroA_like"/>
    <property type="match status" value="1"/>
</dbReference>